<dbReference type="GeneID" id="55992698"/>
<reference evidence="6" key="1">
    <citation type="submission" date="2020-06" db="EMBL/GenBank/DDBJ databases">
        <title>A chromosome-scale genome assembly of Talaromyces rugulosus W13939.</title>
        <authorList>
            <person name="Wang B."/>
            <person name="Guo L."/>
            <person name="Ye K."/>
            <person name="Wang L."/>
        </authorList>
    </citation>
    <scope>NUCLEOTIDE SEQUENCE [LARGE SCALE GENOMIC DNA]</scope>
    <source>
        <strain evidence="6">W13939</strain>
    </source>
</reference>
<keyword evidence="6" id="KW-1185">Reference proteome</keyword>
<dbReference type="PANTHER" id="PTHR24124">
    <property type="entry name" value="ANKYRIN REPEAT FAMILY A"/>
    <property type="match status" value="1"/>
</dbReference>
<feature type="region of interest" description="Disordered" evidence="4">
    <location>
        <begin position="708"/>
        <end position="754"/>
    </location>
</feature>
<feature type="region of interest" description="Disordered" evidence="4">
    <location>
        <begin position="463"/>
        <end position="540"/>
    </location>
</feature>
<dbReference type="PROSITE" id="PS50297">
    <property type="entry name" value="ANK_REP_REGION"/>
    <property type="match status" value="1"/>
</dbReference>
<dbReference type="SMART" id="SM00248">
    <property type="entry name" value="ANK"/>
    <property type="match status" value="4"/>
</dbReference>
<dbReference type="GO" id="GO:0005634">
    <property type="term" value="C:nucleus"/>
    <property type="evidence" value="ECO:0007669"/>
    <property type="project" value="TreeGrafter"/>
</dbReference>
<evidence type="ECO:0000256" key="3">
    <source>
        <dbReference type="PROSITE-ProRule" id="PRU00023"/>
    </source>
</evidence>
<feature type="compositionally biased region" description="Low complexity" evidence="4">
    <location>
        <begin position="515"/>
        <end position="533"/>
    </location>
</feature>
<dbReference type="GO" id="GO:0010468">
    <property type="term" value="P:regulation of gene expression"/>
    <property type="evidence" value="ECO:0007669"/>
    <property type="project" value="TreeGrafter"/>
</dbReference>
<dbReference type="RefSeq" id="XP_035344257.1">
    <property type="nucleotide sequence ID" value="XM_035488364.1"/>
</dbReference>
<evidence type="ECO:0000256" key="1">
    <source>
        <dbReference type="ARBA" id="ARBA00022737"/>
    </source>
</evidence>
<dbReference type="OrthoDB" id="539213at2759"/>
<protein>
    <submittedName>
        <fullName evidence="5">Uncharacterized protein</fullName>
    </submittedName>
</protein>
<gene>
    <name evidence="5" type="ORF">TRUGW13939_05200</name>
</gene>
<dbReference type="InterPro" id="IPR002110">
    <property type="entry name" value="Ankyrin_rpt"/>
</dbReference>
<evidence type="ECO:0000256" key="2">
    <source>
        <dbReference type="ARBA" id="ARBA00023043"/>
    </source>
</evidence>
<feature type="compositionally biased region" description="Polar residues" evidence="4">
    <location>
        <begin position="490"/>
        <end position="514"/>
    </location>
</feature>
<dbReference type="Pfam" id="PF12796">
    <property type="entry name" value="Ank_2"/>
    <property type="match status" value="1"/>
</dbReference>
<feature type="compositionally biased region" description="Polar residues" evidence="4">
    <location>
        <begin position="733"/>
        <end position="742"/>
    </location>
</feature>
<dbReference type="Proteomes" id="UP000509510">
    <property type="component" value="Chromosome III"/>
</dbReference>
<evidence type="ECO:0000313" key="5">
    <source>
        <dbReference type="EMBL" id="QKX58079.1"/>
    </source>
</evidence>
<name>A0A7H8QVQ4_TALRU</name>
<accession>A0A7H8QVQ4</accession>
<proteinExistence type="predicted"/>
<organism evidence="5 6">
    <name type="scientific">Talaromyces rugulosus</name>
    <name type="common">Penicillium rugulosum</name>
    <dbReference type="NCBI Taxonomy" id="121627"/>
    <lineage>
        <taxon>Eukaryota</taxon>
        <taxon>Fungi</taxon>
        <taxon>Dikarya</taxon>
        <taxon>Ascomycota</taxon>
        <taxon>Pezizomycotina</taxon>
        <taxon>Eurotiomycetes</taxon>
        <taxon>Eurotiomycetidae</taxon>
        <taxon>Eurotiales</taxon>
        <taxon>Trichocomaceae</taxon>
        <taxon>Talaromyces</taxon>
        <taxon>Talaromyces sect. Islandici</taxon>
    </lineage>
</organism>
<dbReference type="EMBL" id="CP055900">
    <property type="protein sequence ID" value="QKX58079.1"/>
    <property type="molecule type" value="Genomic_DNA"/>
</dbReference>
<keyword evidence="1" id="KW-0677">Repeat</keyword>
<evidence type="ECO:0000313" key="6">
    <source>
        <dbReference type="Proteomes" id="UP000509510"/>
    </source>
</evidence>
<sequence>MEPISSLASIVQVLSNAATAAIKVARFINDVKHAPEAHDELQSRLSSMRRSLGHLDTAIRDREAHLGSGGHQHHFKQEEQDILQEAIDIKGDCERCAERLEDFSKNQNGSLMQRIKGQIVQGIKRPEIQRLESRIQTNVGTMQLLLLFLKTFVHEDQFEREGLLLSIRQQAGELKSLRASFANTFKKFVSQSEHIEDIENVPRHTDSPLSMTTDEDERDLMRTTNRTLETADSLVDKLSRLGSEPSQASVDSESRYDEGSIPMIFQVPIPPTASKPSGHLTLELMTSFLDEWIGQAKEDLAHGDLDECEKNLNNAIKCGCDRFYQHGQVFEQWFELQLLLAQVYQMQGKSTDAQNLILGLMQPAMENGPEYSRITSVRMAQLYYARACFCLDGYYKSHDITLSDLENIAKEAYTFVDKLKNQNEVENHPGDILSQLLTNCSQIWSQVAEMQGEKVITKVLRERHPQSNGSPAWPHSFQTQPGIENHGRQRSSNLSNLNRQYTYSSSTPNQTFTLETPSETAPTEISSEPTESSGAAVSRGRDLTPKLALISDVEETNAAGLTHLLIAAKTGNWEMMEGLIKRRSANVNARDRDGMTALHHILRGVTCDEAIIRLLLSHGIDANAADSNGDTALHYSVQFQHRKAARILLKSCKVDLEATNEKGQTAAVLAASRSGAMDISMLELFISHGANLDTAAIPREMRTVVASLKARGGGPGRRQSQSSTGQRSADSVRPSNESLRSGRSSRKWLSFSKR</sequence>
<keyword evidence="2 3" id="KW-0040">ANK repeat</keyword>
<dbReference type="SUPFAM" id="SSF48403">
    <property type="entry name" value="Ankyrin repeat"/>
    <property type="match status" value="1"/>
</dbReference>
<dbReference type="Gene3D" id="1.25.40.20">
    <property type="entry name" value="Ankyrin repeat-containing domain"/>
    <property type="match status" value="1"/>
</dbReference>
<feature type="compositionally biased region" description="Polar residues" evidence="4">
    <location>
        <begin position="466"/>
        <end position="482"/>
    </location>
</feature>
<dbReference type="PROSITE" id="PS50088">
    <property type="entry name" value="ANK_REPEAT"/>
    <property type="match status" value="1"/>
</dbReference>
<dbReference type="AlphaFoldDB" id="A0A7H8QVQ4"/>
<feature type="compositionally biased region" description="Low complexity" evidence="4">
    <location>
        <begin position="717"/>
        <end position="728"/>
    </location>
</feature>
<feature type="repeat" description="ANK" evidence="3">
    <location>
        <begin position="593"/>
        <end position="627"/>
    </location>
</feature>
<dbReference type="KEGG" id="trg:TRUGW13939_05200"/>
<dbReference type="InterPro" id="IPR036770">
    <property type="entry name" value="Ankyrin_rpt-contain_sf"/>
</dbReference>
<evidence type="ECO:0000256" key="4">
    <source>
        <dbReference type="SAM" id="MobiDB-lite"/>
    </source>
</evidence>
<dbReference type="PANTHER" id="PTHR24124:SF14">
    <property type="entry name" value="CHROMOSOME UNDETERMINED SCAFFOLD_25, WHOLE GENOME SHOTGUN SEQUENCE"/>
    <property type="match status" value="1"/>
</dbReference>